<dbReference type="InParanoid" id="A0A2G5E8M6"/>
<dbReference type="PANTHER" id="PTHR31060">
    <property type="entry name" value="OSJNBA0011J08.25 PROTEIN-RELATED"/>
    <property type="match status" value="1"/>
</dbReference>
<protein>
    <submittedName>
        <fullName evidence="2">Uncharacterized protein</fullName>
    </submittedName>
</protein>
<keyword evidence="1" id="KW-1133">Transmembrane helix</keyword>
<dbReference type="PANTHER" id="PTHR31060:SF4">
    <property type="entry name" value="1,8-CINEOLE SYNTHASE"/>
    <property type="match status" value="1"/>
</dbReference>
<keyword evidence="3" id="KW-1185">Reference proteome</keyword>
<reference evidence="2 3" key="1">
    <citation type="submission" date="2017-09" db="EMBL/GenBank/DDBJ databases">
        <title>WGS assembly of Aquilegia coerulea Goldsmith.</title>
        <authorList>
            <person name="Hodges S."/>
            <person name="Kramer E."/>
            <person name="Nordborg M."/>
            <person name="Tomkins J."/>
            <person name="Borevitz J."/>
            <person name="Derieg N."/>
            <person name="Yan J."/>
            <person name="Mihaltcheva S."/>
            <person name="Hayes R.D."/>
            <person name="Rokhsar D."/>
        </authorList>
    </citation>
    <scope>NUCLEOTIDE SEQUENCE [LARGE SCALE GENOMIC DNA]</scope>
    <source>
        <strain evidence="3">cv. Goldsmith</strain>
    </source>
</reference>
<dbReference type="InterPro" id="IPR038920">
    <property type="entry name" value="At3g05675-like"/>
</dbReference>
<name>A0A2G5E8M6_AQUCA</name>
<dbReference type="EMBL" id="KZ305027">
    <property type="protein sequence ID" value="PIA52118.1"/>
    <property type="molecule type" value="Genomic_DNA"/>
</dbReference>
<gene>
    <name evidence="2" type="ORF">AQUCO_01000182v1</name>
</gene>
<dbReference type="GO" id="GO:0016567">
    <property type="term" value="P:protein ubiquitination"/>
    <property type="evidence" value="ECO:0007669"/>
    <property type="project" value="UniProtKB-UniPathway"/>
</dbReference>
<dbReference type="STRING" id="218851.A0A2G5E8M6"/>
<evidence type="ECO:0000313" key="3">
    <source>
        <dbReference type="Proteomes" id="UP000230069"/>
    </source>
</evidence>
<keyword evidence="1" id="KW-0472">Membrane</keyword>
<dbReference type="OrthoDB" id="678132at2759"/>
<evidence type="ECO:0000313" key="2">
    <source>
        <dbReference type="EMBL" id="PIA52118.1"/>
    </source>
</evidence>
<organism evidence="2 3">
    <name type="scientific">Aquilegia coerulea</name>
    <name type="common">Rocky mountain columbine</name>
    <dbReference type="NCBI Taxonomy" id="218851"/>
    <lineage>
        <taxon>Eukaryota</taxon>
        <taxon>Viridiplantae</taxon>
        <taxon>Streptophyta</taxon>
        <taxon>Embryophyta</taxon>
        <taxon>Tracheophyta</taxon>
        <taxon>Spermatophyta</taxon>
        <taxon>Magnoliopsida</taxon>
        <taxon>Ranunculales</taxon>
        <taxon>Ranunculaceae</taxon>
        <taxon>Thalictroideae</taxon>
        <taxon>Aquilegia</taxon>
    </lineage>
</organism>
<dbReference type="AlphaFoldDB" id="A0A2G5E8M6"/>
<keyword evidence="1" id="KW-0812">Transmembrane</keyword>
<feature type="transmembrane region" description="Helical" evidence="1">
    <location>
        <begin position="64"/>
        <end position="83"/>
    </location>
</feature>
<dbReference type="Proteomes" id="UP000230069">
    <property type="component" value="Unassembled WGS sequence"/>
</dbReference>
<accession>A0A2G5E8M6</accession>
<dbReference type="UniPathway" id="UPA00143"/>
<sequence length="403" mass="45620">MKKKKQKHQTKPSNQFVTMENSNFSKPPKQIMIPFLLPQIISSVFTSADKSILNFSQKFKLIQIIHYLISLSLFFLRLFLSLLPSLKPSTQPFDSSVNSIIVKKEREIIHEGDSGIARALSQILSIMNDIPVNSRKYETVRCLAEKIIDENLEEGCEVLLEVNRTVLSNAFARTLCQLEAALLEQERERVNEINGSGSLDYRLSWVWNAVRVVKDGAMSRVGGLMEEETSCRPVGWSAEKFAAEILWLAQKLIACGNGEEAVLRWGAASSLASLAFSAEPRTQGTMVKVSALLFKHLKEMGAEGFELKSGEQRERKKLMLMSWLPFLCRASNGIDTPVLSNAERMELEKVLEEIIETLRQEDEQEKVLALWLHHFTSSPLSDWPNLQACYSRWCNASRKLLVA</sequence>
<dbReference type="FunCoup" id="A0A2G5E8M6">
    <property type="interactions" value="55"/>
</dbReference>
<proteinExistence type="predicted"/>
<evidence type="ECO:0000256" key="1">
    <source>
        <dbReference type="SAM" id="Phobius"/>
    </source>
</evidence>